<reference evidence="3" key="1">
    <citation type="journal article" date="2019" name="Int. J. Syst. Evol. Microbiol.">
        <title>The Global Catalogue of Microorganisms (GCM) 10K type strain sequencing project: providing services to taxonomists for standard genome sequencing and annotation.</title>
        <authorList>
            <consortium name="The Broad Institute Genomics Platform"/>
            <consortium name="The Broad Institute Genome Sequencing Center for Infectious Disease"/>
            <person name="Wu L."/>
            <person name="Ma J."/>
        </authorList>
    </citation>
    <scope>NUCLEOTIDE SEQUENCE [LARGE SCALE GENOMIC DNA]</scope>
    <source>
        <strain evidence="3">CGMCC 1.15180</strain>
    </source>
</reference>
<dbReference type="SMART" id="SM00100">
    <property type="entry name" value="cNMP"/>
    <property type="match status" value="1"/>
</dbReference>
<dbReference type="EMBL" id="JBHUHR010000039">
    <property type="protein sequence ID" value="MFD2036320.1"/>
    <property type="molecule type" value="Genomic_DNA"/>
</dbReference>
<dbReference type="Proteomes" id="UP001597361">
    <property type="component" value="Unassembled WGS sequence"/>
</dbReference>
<keyword evidence="3" id="KW-1185">Reference proteome</keyword>
<dbReference type="Pfam" id="PF00027">
    <property type="entry name" value="cNMP_binding"/>
    <property type="match status" value="1"/>
</dbReference>
<dbReference type="SUPFAM" id="SSF51206">
    <property type="entry name" value="cAMP-binding domain-like"/>
    <property type="match status" value="1"/>
</dbReference>
<dbReference type="CDD" id="cd00038">
    <property type="entry name" value="CAP_ED"/>
    <property type="match status" value="1"/>
</dbReference>
<gene>
    <name evidence="2" type="ORF">ACFSKL_16065</name>
</gene>
<accession>A0ABW4VRV4</accession>
<dbReference type="RefSeq" id="WP_376887347.1">
    <property type="nucleotide sequence ID" value="NZ_JBHUHR010000039.1"/>
</dbReference>
<evidence type="ECO:0000313" key="3">
    <source>
        <dbReference type="Proteomes" id="UP001597361"/>
    </source>
</evidence>
<sequence length="193" mass="22608">MAKDPLKEIFENITSFSESEWNDIRNNFRLKNISSKELLTKIGDVEKDFYFVVEGVLRLFCLNPKGEEVTIFLFKENHFASCYPSFISQSPSEQALESITPCTLLAINKRQLVELYQKIPKMNLVARIIADQRFLNSQQIFTSQIMYTPEERYLQFEREHGDLLLRIPHNIIASFLGITPVSMSRIRKRILRK</sequence>
<name>A0ABW4VRV4_9BACT</name>
<dbReference type="InterPro" id="IPR014710">
    <property type="entry name" value="RmlC-like_jellyroll"/>
</dbReference>
<organism evidence="2 3">
    <name type="scientific">Belliella marina</name>
    <dbReference type="NCBI Taxonomy" id="1644146"/>
    <lineage>
        <taxon>Bacteria</taxon>
        <taxon>Pseudomonadati</taxon>
        <taxon>Bacteroidota</taxon>
        <taxon>Cytophagia</taxon>
        <taxon>Cytophagales</taxon>
        <taxon>Cyclobacteriaceae</taxon>
        <taxon>Belliella</taxon>
    </lineage>
</organism>
<dbReference type="PROSITE" id="PS50042">
    <property type="entry name" value="CNMP_BINDING_3"/>
    <property type="match status" value="1"/>
</dbReference>
<feature type="domain" description="Cyclic nucleotide-binding" evidence="1">
    <location>
        <begin position="12"/>
        <end position="115"/>
    </location>
</feature>
<evidence type="ECO:0000313" key="2">
    <source>
        <dbReference type="EMBL" id="MFD2036320.1"/>
    </source>
</evidence>
<comment type="caution">
    <text evidence="2">The sequence shown here is derived from an EMBL/GenBank/DDBJ whole genome shotgun (WGS) entry which is preliminary data.</text>
</comment>
<dbReference type="InterPro" id="IPR000595">
    <property type="entry name" value="cNMP-bd_dom"/>
</dbReference>
<evidence type="ECO:0000259" key="1">
    <source>
        <dbReference type="PROSITE" id="PS50042"/>
    </source>
</evidence>
<dbReference type="InterPro" id="IPR018490">
    <property type="entry name" value="cNMP-bd_dom_sf"/>
</dbReference>
<proteinExistence type="predicted"/>
<dbReference type="Gene3D" id="2.60.120.10">
    <property type="entry name" value="Jelly Rolls"/>
    <property type="match status" value="1"/>
</dbReference>
<protein>
    <submittedName>
        <fullName evidence="2">Crp/Fnr family transcriptional regulator</fullName>
    </submittedName>
</protein>